<evidence type="ECO:0000256" key="6">
    <source>
        <dbReference type="ARBA" id="ARBA00023136"/>
    </source>
</evidence>
<dbReference type="PANTHER" id="PTHR23517">
    <property type="entry name" value="RESISTANCE PROTEIN MDTM, PUTATIVE-RELATED-RELATED"/>
    <property type="match status" value="1"/>
</dbReference>
<feature type="transmembrane region" description="Helical" evidence="7">
    <location>
        <begin position="283"/>
        <end position="303"/>
    </location>
</feature>
<keyword evidence="2" id="KW-0813">Transport</keyword>
<evidence type="ECO:0000256" key="5">
    <source>
        <dbReference type="ARBA" id="ARBA00022989"/>
    </source>
</evidence>
<dbReference type="InterPro" id="IPR050171">
    <property type="entry name" value="MFS_Transporters"/>
</dbReference>
<keyword evidence="6 7" id="KW-0472">Membrane</keyword>
<evidence type="ECO:0000313" key="8">
    <source>
        <dbReference type="EMBL" id="TFV41380.1"/>
    </source>
</evidence>
<proteinExistence type="predicted"/>
<evidence type="ECO:0000256" key="1">
    <source>
        <dbReference type="ARBA" id="ARBA00004651"/>
    </source>
</evidence>
<dbReference type="InterPro" id="IPR036259">
    <property type="entry name" value="MFS_trans_sf"/>
</dbReference>
<evidence type="ECO:0000256" key="7">
    <source>
        <dbReference type="SAM" id="Phobius"/>
    </source>
</evidence>
<dbReference type="Proteomes" id="UP000297966">
    <property type="component" value="Unassembled WGS sequence"/>
</dbReference>
<keyword evidence="3" id="KW-1003">Cell membrane</keyword>
<dbReference type="AlphaFoldDB" id="A0A4Y9LCR0"/>
<dbReference type="Pfam" id="PF07690">
    <property type="entry name" value="MFS_1"/>
    <property type="match status" value="1"/>
</dbReference>
<comment type="caution">
    <text evidence="8">The sequence shown here is derived from an EMBL/GenBank/DDBJ whole genome shotgun (WGS) entry which is preliminary data.</text>
</comment>
<feature type="transmembrane region" description="Helical" evidence="7">
    <location>
        <begin position="105"/>
        <end position="129"/>
    </location>
</feature>
<evidence type="ECO:0000256" key="4">
    <source>
        <dbReference type="ARBA" id="ARBA00022692"/>
    </source>
</evidence>
<reference evidence="8 9" key="1">
    <citation type="submission" date="2019-03" db="EMBL/GenBank/DDBJ databases">
        <title>Bradyrhizobium diversity isolated from nodules of Chamaecrista fasciculata.</title>
        <authorList>
            <person name="Klepa M.S."/>
            <person name="Urquiaga M.O."/>
            <person name="Hungria M."/>
            <person name="Delamuta J.R."/>
        </authorList>
    </citation>
    <scope>NUCLEOTIDE SEQUENCE [LARGE SCALE GENOMIC DNA]</scope>
    <source>
        <strain evidence="8 9">CNPSo 3448</strain>
    </source>
</reference>
<keyword evidence="9" id="KW-1185">Reference proteome</keyword>
<feature type="transmembrane region" description="Helical" evidence="7">
    <location>
        <begin position="344"/>
        <end position="368"/>
    </location>
</feature>
<accession>A0A4Y9LCR0</accession>
<keyword evidence="5 7" id="KW-1133">Transmembrane helix</keyword>
<dbReference type="GO" id="GO:0022857">
    <property type="term" value="F:transmembrane transporter activity"/>
    <property type="evidence" value="ECO:0007669"/>
    <property type="project" value="InterPro"/>
</dbReference>
<feature type="transmembrane region" description="Helical" evidence="7">
    <location>
        <begin position="172"/>
        <end position="192"/>
    </location>
</feature>
<feature type="transmembrane region" description="Helical" evidence="7">
    <location>
        <begin position="50"/>
        <end position="67"/>
    </location>
</feature>
<feature type="transmembrane region" description="Helical" evidence="7">
    <location>
        <begin position="309"/>
        <end position="332"/>
    </location>
</feature>
<organism evidence="8 9">
    <name type="scientific">Bradyrhizobium niftali</name>
    <dbReference type="NCBI Taxonomy" id="2560055"/>
    <lineage>
        <taxon>Bacteria</taxon>
        <taxon>Pseudomonadati</taxon>
        <taxon>Pseudomonadota</taxon>
        <taxon>Alphaproteobacteria</taxon>
        <taxon>Hyphomicrobiales</taxon>
        <taxon>Nitrobacteraceae</taxon>
        <taxon>Bradyrhizobium</taxon>
    </lineage>
</organism>
<evidence type="ECO:0000256" key="2">
    <source>
        <dbReference type="ARBA" id="ARBA00022448"/>
    </source>
</evidence>
<feature type="transmembrane region" description="Helical" evidence="7">
    <location>
        <begin position="20"/>
        <end position="44"/>
    </location>
</feature>
<dbReference type="PANTHER" id="PTHR23517:SF2">
    <property type="entry name" value="MULTIDRUG RESISTANCE PROTEIN MDTH"/>
    <property type="match status" value="1"/>
</dbReference>
<sequence length="415" mass="44236">MMNSPRATMLQPKPAQRMFWNVFAQNFLNNYGYFAPLSVLGVYLLDRSLSAAQVGTLLLLLSASGRASRALFAPLLDRIPTRCALTTTYLVMGAGYIIVAESAAFVGTALGLFMVGTAYGSCSLLLRVITVRLREDQSLRLMLVKLAVGTNIAATLGPLLSSLLYVQMAPNAPFLVTGLVMVSGGLVCHAFLGNELPVLDRGGNWWKSLLHSATRSDLRLVFVATAFTWFALAQIFSFAPIVLGRLLAGPEIVWTIAGLNAALVVGASMPLMKTLERAHVDDVGSLILSAVLVLACFALLSGFVNLFTLYLAVALLTVVEIVALPSLSVLLVQNTPGRDHLALLGINAIGMGLGEALGNFVGVVLGSAELHNTFAFAGIAALYGLGAMWLYRFRSKMLDIGGRKATQDGIDVERS</sequence>
<feature type="transmembrane region" description="Helical" evidence="7">
    <location>
        <begin position="220"/>
        <end position="246"/>
    </location>
</feature>
<comment type="subcellular location">
    <subcellularLocation>
        <location evidence="1">Cell membrane</location>
        <topology evidence="1">Multi-pass membrane protein</topology>
    </subcellularLocation>
</comment>
<dbReference type="SUPFAM" id="SSF103473">
    <property type="entry name" value="MFS general substrate transporter"/>
    <property type="match status" value="1"/>
</dbReference>
<feature type="transmembrane region" description="Helical" evidence="7">
    <location>
        <begin position="374"/>
        <end position="393"/>
    </location>
</feature>
<feature type="transmembrane region" description="Helical" evidence="7">
    <location>
        <begin position="79"/>
        <end position="99"/>
    </location>
</feature>
<feature type="transmembrane region" description="Helical" evidence="7">
    <location>
        <begin position="252"/>
        <end position="271"/>
    </location>
</feature>
<dbReference type="RefSeq" id="WP_167771437.1">
    <property type="nucleotide sequence ID" value="NZ_JBIYER010000001.1"/>
</dbReference>
<dbReference type="Gene3D" id="1.20.1250.20">
    <property type="entry name" value="MFS general substrate transporter like domains"/>
    <property type="match status" value="1"/>
</dbReference>
<feature type="transmembrane region" description="Helical" evidence="7">
    <location>
        <begin position="141"/>
        <end position="166"/>
    </location>
</feature>
<dbReference type="InterPro" id="IPR011701">
    <property type="entry name" value="MFS"/>
</dbReference>
<name>A0A4Y9LCR0_9BRAD</name>
<keyword evidence="4 7" id="KW-0812">Transmembrane</keyword>
<evidence type="ECO:0000313" key="9">
    <source>
        <dbReference type="Proteomes" id="UP000297966"/>
    </source>
</evidence>
<gene>
    <name evidence="8" type="ORF">E4K65_36470</name>
</gene>
<dbReference type="EMBL" id="SPQT01000029">
    <property type="protein sequence ID" value="TFV41380.1"/>
    <property type="molecule type" value="Genomic_DNA"/>
</dbReference>
<protein>
    <submittedName>
        <fullName evidence="8">MFS transporter</fullName>
    </submittedName>
</protein>
<dbReference type="GO" id="GO:0005886">
    <property type="term" value="C:plasma membrane"/>
    <property type="evidence" value="ECO:0007669"/>
    <property type="project" value="UniProtKB-SubCell"/>
</dbReference>
<evidence type="ECO:0000256" key="3">
    <source>
        <dbReference type="ARBA" id="ARBA00022475"/>
    </source>
</evidence>